<name>A0A2T4Z4W4_9BACL</name>
<evidence type="ECO:0000256" key="1">
    <source>
        <dbReference type="SAM" id="MobiDB-lite"/>
    </source>
</evidence>
<reference evidence="2 3" key="1">
    <citation type="submission" date="2018-04" db="EMBL/GenBank/DDBJ databases">
        <title>Genomic Encyclopedia of Archaeal and Bacterial Type Strains, Phase II (KMG-II): from individual species to whole genera.</title>
        <authorList>
            <person name="Goeker M."/>
        </authorList>
    </citation>
    <scope>NUCLEOTIDE SEQUENCE [LARGE SCALE GENOMIC DNA]</scope>
    <source>
        <strain evidence="2 3">DSM 45169</strain>
    </source>
</reference>
<comment type="caution">
    <text evidence="2">The sequence shown here is derived from an EMBL/GenBank/DDBJ whole genome shotgun (WGS) entry which is preliminary data.</text>
</comment>
<accession>A0A2T4Z4W4</accession>
<dbReference type="Proteomes" id="UP000241639">
    <property type="component" value="Unassembled WGS sequence"/>
</dbReference>
<proteinExistence type="predicted"/>
<gene>
    <name evidence="2" type="ORF">C8J48_3259</name>
</gene>
<evidence type="ECO:0000313" key="2">
    <source>
        <dbReference type="EMBL" id="PTM56930.1"/>
    </source>
</evidence>
<dbReference type="AlphaFoldDB" id="A0A2T4Z4W4"/>
<sequence>MVKEINLTININNIKIVSMSTASTVAIGNSGIANRNTSKSNAGPSPVVGGDAYVPIQKQITYDPDNMDTPEWGGDHVINAPGACPPPDRRQ</sequence>
<keyword evidence="3" id="KW-1185">Reference proteome</keyword>
<dbReference type="EMBL" id="PZZP01000002">
    <property type="protein sequence ID" value="PTM56930.1"/>
    <property type="molecule type" value="Genomic_DNA"/>
</dbReference>
<feature type="region of interest" description="Disordered" evidence="1">
    <location>
        <begin position="65"/>
        <end position="91"/>
    </location>
</feature>
<organism evidence="2 3">
    <name type="scientific">Desmospora activa DSM 45169</name>
    <dbReference type="NCBI Taxonomy" id="1121389"/>
    <lineage>
        <taxon>Bacteria</taxon>
        <taxon>Bacillati</taxon>
        <taxon>Bacillota</taxon>
        <taxon>Bacilli</taxon>
        <taxon>Bacillales</taxon>
        <taxon>Thermoactinomycetaceae</taxon>
        <taxon>Desmospora</taxon>
    </lineage>
</organism>
<evidence type="ECO:0000313" key="3">
    <source>
        <dbReference type="Proteomes" id="UP000241639"/>
    </source>
</evidence>
<protein>
    <submittedName>
        <fullName evidence="2">Spore germination protein GerPA/GerPF</fullName>
    </submittedName>
</protein>